<evidence type="ECO:0000313" key="4">
    <source>
        <dbReference type="Proteomes" id="UP000030907"/>
    </source>
</evidence>
<dbReference type="PANTHER" id="PTHR43317">
    <property type="entry name" value="THERMOSPERMINE SYNTHASE ACAULIS5"/>
    <property type="match status" value="1"/>
</dbReference>
<feature type="transmembrane region" description="Helical" evidence="2">
    <location>
        <begin position="375"/>
        <end position="392"/>
    </location>
</feature>
<keyword evidence="2" id="KW-1133">Transmembrane helix</keyword>
<accession>A0A0A7PKI6</accession>
<dbReference type="SUPFAM" id="SSF53335">
    <property type="entry name" value="S-adenosyl-L-methionine-dependent methyltransferases"/>
    <property type="match status" value="1"/>
</dbReference>
<feature type="transmembrane region" description="Helical" evidence="2">
    <location>
        <begin position="23"/>
        <end position="44"/>
    </location>
</feature>
<name>A0A0A7PKI6_9SPHN</name>
<feature type="transmembrane region" description="Helical" evidence="2">
    <location>
        <begin position="232"/>
        <end position="249"/>
    </location>
</feature>
<feature type="transmembrane region" description="Helical" evidence="2">
    <location>
        <begin position="312"/>
        <end position="333"/>
    </location>
</feature>
<dbReference type="NCBIfam" id="NF037959">
    <property type="entry name" value="MFS_SpdSyn"/>
    <property type="match status" value="1"/>
</dbReference>
<dbReference type="AlphaFoldDB" id="A0A0A7PKI6"/>
<feature type="transmembrane region" description="Helical" evidence="2">
    <location>
        <begin position="287"/>
        <end position="306"/>
    </location>
</feature>
<feature type="transmembrane region" description="Helical" evidence="2">
    <location>
        <begin position="189"/>
        <end position="211"/>
    </location>
</feature>
<organism evidence="3 4">
    <name type="scientific">Sphingopyxis fribergensis</name>
    <dbReference type="NCBI Taxonomy" id="1515612"/>
    <lineage>
        <taxon>Bacteria</taxon>
        <taxon>Pseudomonadati</taxon>
        <taxon>Pseudomonadota</taxon>
        <taxon>Alphaproteobacteria</taxon>
        <taxon>Sphingomonadales</taxon>
        <taxon>Sphingomonadaceae</taxon>
        <taxon>Sphingopyxis</taxon>
    </lineage>
</organism>
<dbReference type="GO" id="GO:0006596">
    <property type="term" value="P:polyamine biosynthetic process"/>
    <property type="evidence" value="ECO:0007669"/>
    <property type="project" value="UniProtKB-KW"/>
</dbReference>
<feature type="transmembrane region" description="Helical" evidence="2">
    <location>
        <begin position="118"/>
        <end position="136"/>
    </location>
</feature>
<keyword evidence="4" id="KW-1185">Reference proteome</keyword>
<evidence type="ECO:0000313" key="3">
    <source>
        <dbReference type="EMBL" id="AJA10520.1"/>
    </source>
</evidence>
<keyword evidence="2" id="KW-0812">Transmembrane</keyword>
<feature type="transmembrane region" description="Helical" evidence="2">
    <location>
        <begin position="56"/>
        <end position="76"/>
    </location>
</feature>
<reference evidence="3 4" key="1">
    <citation type="journal article" date="2015" name="Int. J. Syst. Evol. Microbiol.">
        <title>Description of Sphingopyxis fribergensis sp. nov. - a soil bacterium with the ability to degrade styrene and phenylacetic acid.</title>
        <authorList>
            <person name="Oelschlagel M."/>
            <person name="Ruckert C."/>
            <person name="Kalinowski J."/>
            <person name="Schmidt G."/>
            <person name="Schlomann M."/>
            <person name="Tischler D."/>
        </authorList>
    </citation>
    <scope>NUCLEOTIDE SEQUENCE [LARGE SCALE GENOMIC DNA]</scope>
    <source>
        <strain evidence="3 4">Kp5.2</strain>
    </source>
</reference>
<dbReference type="HOGENOM" id="CLU_021206_0_0_5"/>
<feature type="transmembrane region" description="Helical" evidence="2">
    <location>
        <begin position="436"/>
        <end position="455"/>
    </location>
</feature>
<feature type="transmembrane region" description="Helical" evidence="2">
    <location>
        <begin position="345"/>
        <end position="369"/>
    </location>
</feature>
<evidence type="ECO:0000256" key="2">
    <source>
        <dbReference type="SAM" id="Phobius"/>
    </source>
</evidence>
<dbReference type="STRING" id="1515612.SKP52_18250"/>
<sequence>MHSTRPGCWVRDGVIATSSPRRWLFVLTILVGSFLLFLVQPMVARMVLPRLGGAPAVWNSAMLVYQALLLGGYAYAHWLGRFTVRRQAAIHVALFLVAALWLPIGIAQIGAPGPGQEALWVPLLLLASIGPVFFVVSAQAPLMQRWFAADARAGDPYYLYAASNLGSFAGLISYPALVEPTLPLAAQSWGWTAGYALLVLLVAGAAAARWHGGAEAHAAATDEPRPTLRRQLHWLLIAAVPSGLMLSTTTHLTTDIVAMPLLWVLPLGLYLLSFVIAFSTMERPTQIITLIAPVILLAVGGLGLLSSGGGSMMVALASLAMLFIIATALHGYLYHLRPATQHLTLFYLIMSAGGVLGGLFAALFAPLIFDWVYEHPLLILAAAMLLPLPALLPWDRWLGLEAKTARVVAAALVAIAAFGAWHMVGEWTGRLDSTTTSWGIAIFVIGMLVIGWRWAYVPVLALLMIGVGGWDTIQESFTGARVRSYFGVYTVTDYPASNQRRLAHGTTLHGLQRTDAAHRRDPTTYYGHQSGVGLTLDKASALAGQNASIGIVGLGAGTLACYRRPGQRWTIFEIDPVMVDIARDPKKFTFLSDCAGDTSIVIGDARLQLAGQPAGHFDVIVIDAFSSDAIPLHLLTKEAIGIYARALKPDGILLVHISNRFFDLEPVLAAEAKARGWTSAIRMDPGPIGDEYADLTGSNWVALTATPGRMQKLTGGIRPRKASYADGAWVPLEARENFERWTDDYASTLPVLIWKNIIGGRDE</sequence>
<dbReference type="EMBL" id="CP009122">
    <property type="protein sequence ID" value="AJA10520.1"/>
    <property type="molecule type" value="Genomic_DNA"/>
</dbReference>
<dbReference type="InterPro" id="IPR029063">
    <property type="entry name" value="SAM-dependent_MTases_sf"/>
</dbReference>
<dbReference type="PANTHER" id="PTHR43317:SF1">
    <property type="entry name" value="THERMOSPERMINE SYNTHASE ACAULIS5"/>
    <property type="match status" value="1"/>
</dbReference>
<dbReference type="CDD" id="cd02440">
    <property type="entry name" value="AdoMet_MTases"/>
    <property type="match status" value="1"/>
</dbReference>
<protein>
    <recommendedName>
        <fullName evidence="5">Spermidine synthase</fullName>
    </recommendedName>
</protein>
<feature type="transmembrane region" description="Helical" evidence="2">
    <location>
        <begin position="157"/>
        <end position="177"/>
    </location>
</feature>
<dbReference type="KEGG" id="sphk:SKP52_18250"/>
<feature type="transmembrane region" description="Helical" evidence="2">
    <location>
        <begin position="88"/>
        <end position="106"/>
    </location>
</feature>
<feature type="transmembrane region" description="Helical" evidence="2">
    <location>
        <begin position="404"/>
        <end position="424"/>
    </location>
</feature>
<keyword evidence="2" id="KW-0472">Membrane</keyword>
<evidence type="ECO:0008006" key="5">
    <source>
        <dbReference type="Google" id="ProtNLM"/>
    </source>
</evidence>
<feature type="transmembrane region" description="Helical" evidence="2">
    <location>
        <begin position="261"/>
        <end position="280"/>
    </location>
</feature>
<gene>
    <name evidence="3" type="ORF">SKP52_18250</name>
</gene>
<evidence type="ECO:0000256" key="1">
    <source>
        <dbReference type="ARBA" id="ARBA00023115"/>
    </source>
</evidence>
<dbReference type="Proteomes" id="UP000030907">
    <property type="component" value="Chromosome"/>
</dbReference>
<dbReference type="Gene3D" id="3.40.50.150">
    <property type="entry name" value="Vaccinia Virus protein VP39"/>
    <property type="match status" value="1"/>
</dbReference>
<keyword evidence="1" id="KW-0620">Polyamine biosynthesis</keyword>
<dbReference type="RefSeq" id="WP_167702735.1">
    <property type="nucleotide sequence ID" value="NZ_CP009122.1"/>
</dbReference>
<proteinExistence type="predicted"/>